<feature type="binding site" evidence="3">
    <location>
        <position position="73"/>
    </location>
    <ligand>
        <name>Zn(2+)</name>
        <dbReference type="ChEBI" id="CHEBI:29105"/>
        <label>1</label>
    </ligand>
</feature>
<comment type="cofactor">
    <cofactor evidence="3">
        <name>Zn(2+)</name>
        <dbReference type="ChEBI" id="CHEBI:29105"/>
    </cofactor>
    <text evidence="3">Binds 2 Zn(2+) ions per subunit.</text>
</comment>
<dbReference type="Pfam" id="PF01546">
    <property type="entry name" value="Peptidase_M20"/>
    <property type="match status" value="1"/>
</dbReference>
<dbReference type="InterPro" id="IPR011650">
    <property type="entry name" value="Peptidase_M20_dimer"/>
</dbReference>
<dbReference type="InterPro" id="IPR002933">
    <property type="entry name" value="Peptidase_M20"/>
</dbReference>
<feature type="binding site" evidence="3">
    <location>
        <position position="84"/>
    </location>
    <ligand>
        <name>Zn(2+)</name>
        <dbReference type="ChEBI" id="CHEBI:29105"/>
        <label>1</label>
    </ligand>
</feature>
<feature type="domain" description="Peptidase M20 dimerisation" evidence="4">
    <location>
        <begin position="207"/>
        <end position="307"/>
    </location>
</feature>
<keyword evidence="3" id="KW-0862">Zinc</keyword>
<dbReference type="AlphaFoldDB" id="A0A810QFQ0"/>
<name>A0A810QFQ0_9FIRM</name>
<evidence type="ECO:0000256" key="2">
    <source>
        <dbReference type="ARBA" id="ARBA00022801"/>
    </source>
</evidence>
<dbReference type="NCBIfam" id="TIGR01879">
    <property type="entry name" value="hydantase"/>
    <property type="match status" value="1"/>
</dbReference>
<dbReference type="Gene3D" id="3.30.70.360">
    <property type="match status" value="1"/>
</dbReference>
<protein>
    <submittedName>
        <fullName evidence="5">Zn-dependent hydrolase</fullName>
    </submittedName>
</protein>
<evidence type="ECO:0000256" key="1">
    <source>
        <dbReference type="ARBA" id="ARBA00006153"/>
    </source>
</evidence>
<evidence type="ECO:0000259" key="4">
    <source>
        <dbReference type="Pfam" id="PF07687"/>
    </source>
</evidence>
<keyword evidence="6" id="KW-1185">Reference proteome</keyword>
<evidence type="ECO:0000313" key="6">
    <source>
        <dbReference type="Proteomes" id="UP000679848"/>
    </source>
</evidence>
<organism evidence="5 6">
    <name type="scientific">Pusillibacter faecalis</name>
    <dbReference type="NCBI Taxonomy" id="2714358"/>
    <lineage>
        <taxon>Bacteria</taxon>
        <taxon>Bacillati</taxon>
        <taxon>Bacillota</taxon>
        <taxon>Clostridia</taxon>
        <taxon>Eubacteriales</taxon>
        <taxon>Oscillospiraceae</taxon>
        <taxon>Pusillibacter</taxon>
    </lineage>
</organism>
<dbReference type="EMBL" id="AP023420">
    <property type="protein sequence ID" value="BCK84922.1"/>
    <property type="molecule type" value="Genomic_DNA"/>
</dbReference>
<dbReference type="Pfam" id="PF07687">
    <property type="entry name" value="M20_dimer"/>
    <property type="match status" value="1"/>
</dbReference>
<dbReference type="SUPFAM" id="SSF53187">
    <property type="entry name" value="Zn-dependent exopeptidases"/>
    <property type="match status" value="1"/>
</dbReference>
<proteinExistence type="inferred from homology"/>
<comment type="similarity">
    <text evidence="1">Belongs to the peptidase M20 family.</text>
</comment>
<keyword evidence="3" id="KW-0479">Metal-binding</keyword>
<evidence type="ECO:0000313" key="5">
    <source>
        <dbReference type="EMBL" id="BCK84922.1"/>
    </source>
</evidence>
<feature type="binding site" evidence="3">
    <location>
        <position position="378"/>
    </location>
    <ligand>
        <name>Zn(2+)</name>
        <dbReference type="ChEBI" id="CHEBI:29105"/>
        <label>2</label>
    </ligand>
</feature>
<dbReference type="SUPFAM" id="SSF55031">
    <property type="entry name" value="Bacterial exopeptidase dimerisation domain"/>
    <property type="match status" value="1"/>
</dbReference>
<accession>A0A810QFQ0</accession>
<feature type="binding site" evidence="3">
    <location>
        <position position="119"/>
    </location>
    <ligand>
        <name>Zn(2+)</name>
        <dbReference type="ChEBI" id="CHEBI:29105"/>
        <label>2</label>
    </ligand>
</feature>
<reference evidence="5" key="1">
    <citation type="submission" date="2020-09" db="EMBL/GenBank/DDBJ databases">
        <title>New species isolated from human feces.</title>
        <authorList>
            <person name="Kitahara M."/>
            <person name="Shigeno Y."/>
            <person name="Shime M."/>
            <person name="Matsumoto Y."/>
            <person name="Nakamura S."/>
            <person name="Motooka D."/>
            <person name="Fukuoka S."/>
            <person name="Nishikawa H."/>
            <person name="Benno Y."/>
        </authorList>
    </citation>
    <scope>NUCLEOTIDE SEQUENCE</scope>
    <source>
        <strain evidence="5">MM59</strain>
    </source>
</reference>
<dbReference type="Proteomes" id="UP000679848">
    <property type="component" value="Chromosome"/>
</dbReference>
<dbReference type="GO" id="GO:0046872">
    <property type="term" value="F:metal ion binding"/>
    <property type="evidence" value="ECO:0007669"/>
    <property type="project" value="UniProtKB-KW"/>
</dbReference>
<dbReference type="Gene3D" id="3.40.630.10">
    <property type="entry name" value="Zn peptidases"/>
    <property type="match status" value="1"/>
</dbReference>
<feature type="binding site" evidence="3">
    <location>
        <position position="184"/>
    </location>
    <ligand>
        <name>Zn(2+)</name>
        <dbReference type="ChEBI" id="CHEBI:29105"/>
        <label>1</label>
    </ligand>
</feature>
<dbReference type="InterPro" id="IPR036264">
    <property type="entry name" value="Bact_exopeptidase_dim_dom"/>
</dbReference>
<dbReference type="PANTHER" id="PTHR32494:SF5">
    <property type="entry name" value="ALLANTOATE AMIDOHYDROLASE"/>
    <property type="match status" value="1"/>
</dbReference>
<dbReference type="PIRSF" id="PIRSF001235">
    <property type="entry name" value="Amidase_carbamoylase"/>
    <property type="match status" value="1"/>
</dbReference>
<evidence type="ECO:0000256" key="3">
    <source>
        <dbReference type="PIRSR" id="PIRSR001235-1"/>
    </source>
</evidence>
<dbReference type="PANTHER" id="PTHR32494">
    <property type="entry name" value="ALLANTOATE DEIMINASE-RELATED"/>
    <property type="match status" value="1"/>
</dbReference>
<gene>
    <name evidence="5" type="ORF">MM59RIKEN_22410</name>
</gene>
<dbReference type="GO" id="GO:0016813">
    <property type="term" value="F:hydrolase activity, acting on carbon-nitrogen (but not peptide) bonds, in linear amidines"/>
    <property type="evidence" value="ECO:0007669"/>
    <property type="project" value="InterPro"/>
</dbReference>
<dbReference type="InterPro" id="IPR010158">
    <property type="entry name" value="Amidase_Cbmase"/>
</dbReference>
<dbReference type="CDD" id="cd03884">
    <property type="entry name" value="M20_bAS"/>
    <property type="match status" value="1"/>
</dbReference>
<dbReference type="KEGG" id="pfaa:MM59RIKEN_22410"/>
<feature type="binding site" evidence="3">
    <location>
        <position position="84"/>
    </location>
    <ligand>
        <name>Zn(2+)</name>
        <dbReference type="ChEBI" id="CHEBI:29105"/>
        <label>2</label>
    </ligand>
</feature>
<sequence>MERWIEEIDQYNATPGNGTTRQYLTDVEWEARMYLRGEMERIGLVVEMDCMGNLIGTLPGTEPELAPVWTGSHFDTVLHGGRFDGVAGVVAGMEALKLIADSGAAHRRNLACVAYAAEEPARFGIGCIGSRAMAGALSVQDLKTTRALDGPSLYDELRARELAADDIESCRKKPGDVFCAVELHIEQNSVLETSGVRLGVVKAICAALNFTVTVTGTAAHAGGMPMESRRDAFAAVSEMSLALERMTRENRMSEYCTGTIGFLQIEPNASNIIPGRVNFTVDIRDCDAASKNQLCDKVREEFAEIAARRGVALEMRLQNNDAPVSSHPALRTLLANCCEQRGISHCELISGPFHDSLFVGRFAPIGMLFVPSRDGLSHCPQEWTDCADMKVGAEVLADALLHAANLESLDQDGTDNHILSPMV</sequence>
<keyword evidence="2 5" id="KW-0378">Hydrolase</keyword>